<proteinExistence type="predicted"/>
<accession>A0ABV5H3N9</accession>
<reference evidence="2 3" key="1">
    <citation type="submission" date="2024-09" db="EMBL/GenBank/DDBJ databases">
        <authorList>
            <person name="Sun Q."/>
            <person name="Mori K."/>
        </authorList>
    </citation>
    <scope>NUCLEOTIDE SEQUENCE [LARGE SCALE GENOMIC DNA]</scope>
    <source>
        <strain evidence="2 3">CECT 8300</strain>
    </source>
</reference>
<gene>
    <name evidence="2" type="ORF">ACFFU1_16600</name>
</gene>
<dbReference type="Proteomes" id="UP001589590">
    <property type="component" value="Unassembled WGS sequence"/>
</dbReference>
<keyword evidence="3" id="KW-1185">Reference proteome</keyword>
<dbReference type="SMART" id="SM00901">
    <property type="entry name" value="FRG"/>
    <property type="match status" value="1"/>
</dbReference>
<sequence>MHEFNIPIESRIRYEPKINPEGITISGITPIDKETHWLYEFNEIDDFISALDFKKSDILPHGLNGKHHRLLFRGHRDSEWELLPTRFREINKPENKNSYNSLRSGNGDNVSELHDFKCFIEGMNNLGLYVEDDSFRLINTNTESEHLMLFEEFSTFPSSKQLKELALAQHYGIKTRLLDFTRNHYKALFFAIESIPKNLKNSNKKIGIWIFPERLIEIVSEVLYVERIFVQGFQNKNMAAQEGLFINYFKGRCDSGELFTKEEKMKTLDQYLMLENIYPDQKRLITERIGKPMLYTISQNKLWEIFDMLEALNINWITIQPDLHGIRKEVERRNTIYDKS</sequence>
<comment type="caution">
    <text evidence="2">The sequence shown here is derived from an EMBL/GenBank/DDBJ whole genome shotgun (WGS) entry which is preliminary data.</text>
</comment>
<protein>
    <submittedName>
        <fullName evidence="2">FRG domain-containing protein</fullName>
    </submittedName>
</protein>
<evidence type="ECO:0000259" key="1">
    <source>
        <dbReference type="SMART" id="SM00901"/>
    </source>
</evidence>
<dbReference type="RefSeq" id="WP_290270571.1">
    <property type="nucleotide sequence ID" value="NZ_JAUFQP010000010.1"/>
</dbReference>
<evidence type="ECO:0000313" key="2">
    <source>
        <dbReference type="EMBL" id="MFB9106530.1"/>
    </source>
</evidence>
<dbReference type="InterPro" id="IPR014966">
    <property type="entry name" value="FRG-dom"/>
</dbReference>
<dbReference type="Pfam" id="PF08867">
    <property type="entry name" value="FRG"/>
    <property type="match status" value="1"/>
</dbReference>
<organism evidence="2 3">
    <name type="scientific">Algibacter miyuki</name>
    <dbReference type="NCBI Taxonomy" id="1306933"/>
    <lineage>
        <taxon>Bacteria</taxon>
        <taxon>Pseudomonadati</taxon>
        <taxon>Bacteroidota</taxon>
        <taxon>Flavobacteriia</taxon>
        <taxon>Flavobacteriales</taxon>
        <taxon>Flavobacteriaceae</taxon>
        <taxon>Algibacter</taxon>
    </lineage>
</organism>
<name>A0ABV5H3N9_9FLAO</name>
<feature type="domain" description="FRG" evidence="1">
    <location>
        <begin position="66"/>
        <end position="207"/>
    </location>
</feature>
<evidence type="ECO:0000313" key="3">
    <source>
        <dbReference type="Proteomes" id="UP001589590"/>
    </source>
</evidence>
<dbReference type="EMBL" id="JBHMFA010000017">
    <property type="protein sequence ID" value="MFB9106530.1"/>
    <property type="molecule type" value="Genomic_DNA"/>
</dbReference>